<sequence length="934" mass="102511">MHYNILFQKAENNINFSVTITTKINDVNIGGKYYAKKMYKSGKNWLIAGVTAAAISTTLCLEPENSVNADAVTQQQTVGNQKTATSEGDIQKAKIAVQQTTQDKNESQQAVNQSKANLETAKQQLTAVQQQKKQATSETITTTSTAVDNMSNTVIPRDKQTVQSDEMAVQQSQKDVNDAQNNVSAKQTQIELQQKLVNDAQNEVDHLNVKSVAEDLNQATQAVSNSKTRVAEVENNVTTIQNNISNQTNIVKEATNNVNAAKTILDHTQDLEDSSNANTKLISDKVVNDQNVVNQLNSSLELAKHNLTEAQQKLSAHEEFDRNAAVKQSDNANEGMLTDESQLPTQVIMPIPYQEKLNQHRSTAVTMYLSDGESIAYNVPLDGSGFVDRFYMVDSSKDSSPKLQFDQNGVLDSQQTQELTAYALKLINSVRNEVGLPSLNMNSLTLKAGQAMALDRAKTNTTYAHIDADKDIDDIIGQRGSGQNAGIYDQYVKVENGEMAVGDDTMLVAKANLANIIIAMLWNDAPSDWGHLKNFLNGYNPQDGYSLSTYMSLSIISPKLVNAAGGYNIAFNFYEDGSQINSSSALTISNESAGIADSLDGMLQSAVTTATTTLNKVTIDLATANKKLTADQSKLSQATVDLAKVAKNLVTAKNDYLAQQEKLTVAKNKLTQYQNELDQAQEKLDTDRATLAANQQLQKQAQDTVDNLNEIILVKQSHLSDLKNKLVELSAVLPTATQNLENQQNTLTMAQRKLATDASHLNDDLNQLTDLRNQLSVLTGVDKALTMAQKKVEQAESDYNKAVTALKTASQNQYEAQIKYKNTKLQYKQEKESLNTHPIGKKSNQLTLSLSTMPQTNKATTPYKLNIATNNIMTSAAIHKNISSDNRHNVNILPKTAVSEHILSLLLNILLGIMTIFGLSKRYQAKHLVKNDQQ</sequence>
<evidence type="ECO:0000256" key="3">
    <source>
        <dbReference type="ARBA" id="ARBA00022741"/>
    </source>
</evidence>
<dbReference type="GO" id="GO:0005524">
    <property type="term" value="F:ATP binding"/>
    <property type="evidence" value="ECO:0007669"/>
    <property type="project" value="UniProtKB-KW"/>
</dbReference>
<evidence type="ECO:0000256" key="1">
    <source>
        <dbReference type="ARBA" id="ARBA00022701"/>
    </source>
</evidence>
<evidence type="ECO:0000313" key="9">
    <source>
        <dbReference type="EMBL" id="QEA42046.1"/>
    </source>
</evidence>
<keyword evidence="8" id="KW-0472">Membrane</keyword>
<organism evidence="9 10">
    <name type="scientific">Leuconostoc pseudomesenteroides</name>
    <dbReference type="NCBI Taxonomy" id="33968"/>
    <lineage>
        <taxon>Bacteria</taxon>
        <taxon>Bacillati</taxon>
        <taxon>Bacillota</taxon>
        <taxon>Bacilli</taxon>
        <taxon>Lactobacillales</taxon>
        <taxon>Lactobacillaceae</taxon>
        <taxon>Leuconostoc</taxon>
    </lineage>
</organism>
<feature type="coiled-coil region" evidence="7">
    <location>
        <begin position="90"/>
        <end position="138"/>
    </location>
</feature>
<evidence type="ECO:0000256" key="7">
    <source>
        <dbReference type="SAM" id="Coils"/>
    </source>
</evidence>
<keyword evidence="4" id="KW-0067">ATP-binding</keyword>
<evidence type="ECO:0000256" key="6">
    <source>
        <dbReference type="ARBA" id="ARBA00023175"/>
    </source>
</evidence>
<evidence type="ECO:0000313" key="10">
    <source>
        <dbReference type="Proteomes" id="UP000321296"/>
    </source>
</evidence>
<keyword evidence="3" id="KW-0547">Nucleotide-binding</keyword>
<evidence type="ECO:0000256" key="2">
    <source>
        <dbReference type="ARBA" id="ARBA00022729"/>
    </source>
</evidence>
<dbReference type="PANTHER" id="PTHR37739">
    <property type="entry name" value="KINESIN-LIKE PROTEIN KIN-12D"/>
    <property type="match status" value="1"/>
</dbReference>
<accession>A0A5B8SZ92</accession>
<keyword evidence="5 7" id="KW-0175">Coiled coil</keyword>
<keyword evidence="8" id="KW-1133">Transmembrane helix</keyword>
<dbReference type="KEGG" id="lpse:FGL85_05845"/>
<evidence type="ECO:0000256" key="8">
    <source>
        <dbReference type="SAM" id="Phobius"/>
    </source>
</evidence>
<gene>
    <name evidence="9" type="ORF">FGL85_05845</name>
</gene>
<proteinExistence type="predicted"/>
<dbReference type="NCBIfam" id="TIGR04320">
    <property type="entry name" value="Surf_Exclu_PgrA"/>
    <property type="match status" value="1"/>
</dbReference>
<evidence type="ECO:0000256" key="5">
    <source>
        <dbReference type="ARBA" id="ARBA00023054"/>
    </source>
</evidence>
<dbReference type="InterPro" id="IPR022263">
    <property type="entry name" value="KxYKxGKxW"/>
</dbReference>
<dbReference type="Pfam" id="PF19258">
    <property type="entry name" value="KxYKxGKxW_sig"/>
    <property type="match status" value="1"/>
</dbReference>
<feature type="coiled-coil region" evidence="7">
    <location>
        <begin position="785"/>
        <end position="812"/>
    </location>
</feature>
<dbReference type="GO" id="GO:0005874">
    <property type="term" value="C:microtubule"/>
    <property type="evidence" value="ECO:0007669"/>
    <property type="project" value="UniProtKB-KW"/>
</dbReference>
<dbReference type="RefSeq" id="WP_147651304.1">
    <property type="nucleotide sequence ID" value="NZ_CP042383.1"/>
</dbReference>
<keyword evidence="6" id="KW-0505">Motor protein</keyword>
<dbReference type="PANTHER" id="PTHR37739:SF8">
    <property type="entry name" value="KINESIN-LIKE PROTEIN KIN-12D"/>
    <property type="match status" value="1"/>
</dbReference>
<keyword evidence="8" id="KW-0812">Transmembrane</keyword>
<dbReference type="AlphaFoldDB" id="A0A5B8SZ92"/>
<feature type="coiled-coil region" evidence="7">
    <location>
        <begin position="162"/>
        <end position="236"/>
    </location>
</feature>
<keyword evidence="2" id="KW-0732">Signal</keyword>
<feature type="transmembrane region" description="Helical" evidence="8">
    <location>
        <begin position="902"/>
        <end position="920"/>
    </location>
</feature>
<reference evidence="9 10" key="1">
    <citation type="submission" date="2019-06" db="EMBL/GenBank/DDBJ databases">
        <title>Genome analyses of bacteria isolated from kimchi.</title>
        <authorList>
            <person name="Lee S."/>
            <person name="Ahn S."/>
            <person name="Roh S."/>
        </authorList>
    </citation>
    <scope>NUCLEOTIDE SEQUENCE [LARGE SCALE GENOMIC DNA]</scope>
    <source>
        <strain evidence="9 10">CBA3630</strain>
    </source>
</reference>
<evidence type="ECO:0000256" key="4">
    <source>
        <dbReference type="ARBA" id="ARBA00022840"/>
    </source>
</evidence>
<protein>
    <submittedName>
        <fullName evidence="9">SEC10/PgrA surface exclusion domain-containing protein</fullName>
    </submittedName>
</protein>
<feature type="coiled-coil region" evidence="7">
    <location>
        <begin position="656"/>
        <end position="690"/>
    </location>
</feature>
<dbReference type="NCBIfam" id="TIGR03715">
    <property type="entry name" value="KxYKxGKxW"/>
    <property type="match status" value="1"/>
</dbReference>
<keyword evidence="1" id="KW-0493">Microtubule</keyword>
<dbReference type="InterPro" id="IPR027607">
    <property type="entry name" value="Surf_Exclu_SEC10/PgrA"/>
</dbReference>
<dbReference type="EMBL" id="CP042383">
    <property type="protein sequence ID" value="QEA42046.1"/>
    <property type="molecule type" value="Genomic_DNA"/>
</dbReference>
<dbReference type="Proteomes" id="UP000321296">
    <property type="component" value="Chromosome"/>
</dbReference>
<dbReference type="InterPro" id="IPR044986">
    <property type="entry name" value="KIF15/KIN-12"/>
</dbReference>
<name>A0A5B8SZ92_LEUPS</name>